<dbReference type="OrthoDB" id="507451at2759"/>
<keyword evidence="5 7" id="KW-0408">Iron</keyword>
<dbReference type="Proteomes" id="UP000237000">
    <property type="component" value="Unassembled WGS sequence"/>
</dbReference>
<dbReference type="GO" id="GO:0046246">
    <property type="term" value="P:terpene biosynthetic process"/>
    <property type="evidence" value="ECO:0007669"/>
    <property type="project" value="TreeGrafter"/>
</dbReference>
<dbReference type="PANTHER" id="PTHR47947:SF25">
    <property type="entry name" value="DIMETHYLNONATRIENE SYNTHASE"/>
    <property type="match status" value="1"/>
</dbReference>
<reference evidence="11" key="1">
    <citation type="submission" date="2016-06" db="EMBL/GenBank/DDBJ databases">
        <title>Parallel loss of symbiosis genes in relatives of nitrogen-fixing non-legume Parasponia.</title>
        <authorList>
            <person name="Van Velzen R."/>
            <person name="Holmer R."/>
            <person name="Bu F."/>
            <person name="Rutten L."/>
            <person name="Van Zeijl A."/>
            <person name="Liu W."/>
            <person name="Santuari L."/>
            <person name="Cao Q."/>
            <person name="Sharma T."/>
            <person name="Shen D."/>
            <person name="Roswanjaya Y."/>
            <person name="Wardhani T."/>
            <person name="Kalhor M.S."/>
            <person name="Jansen J."/>
            <person name="Van den Hoogen J."/>
            <person name="Gungor B."/>
            <person name="Hartog M."/>
            <person name="Hontelez J."/>
            <person name="Verver J."/>
            <person name="Yang W.-C."/>
            <person name="Schijlen E."/>
            <person name="Repin R."/>
            <person name="Schilthuizen M."/>
            <person name="Schranz E."/>
            <person name="Heidstra R."/>
            <person name="Miyata K."/>
            <person name="Fedorova E."/>
            <person name="Kohlen W."/>
            <person name="Bisseling T."/>
            <person name="Smit S."/>
            <person name="Geurts R."/>
        </authorList>
    </citation>
    <scope>NUCLEOTIDE SEQUENCE [LARGE SCALE GENOMIC DNA]</scope>
    <source>
        <strain evidence="11">cv. RG33-2</strain>
    </source>
</reference>
<evidence type="ECO:0000256" key="4">
    <source>
        <dbReference type="ARBA" id="ARBA00023002"/>
    </source>
</evidence>
<gene>
    <name evidence="10" type="ORF">TorRG33x02_288450</name>
</gene>
<dbReference type="Gene3D" id="1.10.630.10">
    <property type="entry name" value="Cytochrome P450"/>
    <property type="match status" value="1"/>
</dbReference>
<name>A0A2P5CEA7_TREOI</name>
<comment type="cofactor">
    <cofactor evidence="7">
        <name>heme</name>
        <dbReference type="ChEBI" id="CHEBI:30413"/>
    </cofactor>
</comment>
<keyword evidence="3 7" id="KW-0479">Metal-binding</keyword>
<dbReference type="STRING" id="63057.A0A2P5CEA7"/>
<evidence type="ECO:0000256" key="5">
    <source>
        <dbReference type="ARBA" id="ARBA00023004"/>
    </source>
</evidence>
<protein>
    <submittedName>
        <fullName evidence="10">Cytochrome P450, E-class, group I</fullName>
    </submittedName>
</protein>
<dbReference type="InterPro" id="IPR002401">
    <property type="entry name" value="Cyt_P450_E_grp-I"/>
</dbReference>
<evidence type="ECO:0000313" key="10">
    <source>
        <dbReference type="EMBL" id="PON59361.1"/>
    </source>
</evidence>
<evidence type="ECO:0000256" key="8">
    <source>
        <dbReference type="RuleBase" id="RU000461"/>
    </source>
</evidence>
<sequence length="553" mass="62584">MREDYKQVITRILITMEFSFPLQALVVVTLLGFFFRHISAFSKLVQHKRKSSKKIIKGVPEPSGALPIIGHLHLLRGQAPVARILGAMADKYGPVYSLRIGQHRVLVLSSWELVKECLTTNDRVFAYRPSLAMGKYIAYDGASFALSPYGHYWREIRKIADLHLLSSHRLELLEHVRVSEVDSFIKGLLHFPSHEHDDQVPLSELFEQMTFNLVVTLVAGKRFPARAFSDITSEACRFMKAIKEASYLSGVFVCSDAIPWLECFDIQGHVGSMKRTFKEIDLVLGNWLEEHRPARDDDQYCSDNSNGSSTLGRDLRDRMFSSLAEDDVMLSGYSRDTAIKATALITILTGTESIGITLIWVISLLLNNPNALKTAQEELDTHVGRDRWVQESDITNLKFLQAIVKETLRLYSPAPFTPREAGEDCYVGGHHVPAGTRLIVNFWKLHRDPDVWTDPLEFRPERFMSGANADISYKDQHFEYIPFSSGRRSCPGMTLVLLVVQLVVARLVQGFDMKTKDDLPVDMREGLSIALPKLIPLQVVLAPRLPLQLYECL</sequence>
<keyword evidence="4 8" id="KW-0560">Oxidoreductase</keyword>
<evidence type="ECO:0000256" key="9">
    <source>
        <dbReference type="SAM" id="Phobius"/>
    </source>
</evidence>
<evidence type="ECO:0000313" key="11">
    <source>
        <dbReference type="Proteomes" id="UP000237000"/>
    </source>
</evidence>
<feature type="binding site" description="axial binding residue" evidence="7">
    <location>
        <position position="490"/>
    </location>
    <ligand>
        <name>heme</name>
        <dbReference type="ChEBI" id="CHEBI:30413"/>
    </ligand>
    <ligandPart>
        <name>Fe</name>
        <dbReference type="ChEBI" id="CHEBI:18248"/>
    </ligandPart>
</feature>
<dbReference type="FunFam" id="1.10.630.10:FF:000026">
    <property type="entry name" value="Cytochrome P450 82C4"/>
    <property type="match status" value="1"/>
</dbReference>
<keyword evidence="11" id="KW-1185">Reference proteome</keyword>
<dbReference type="SUPFAM" id="SSF48264">
    <property type="entry name" value="Cytochrome P450"/>
    <property type="match status" value="1"/>
</dbReference>
<dbReference type="InParanoid" id="A0A2P5CEA7"/>
<organism evidence="10 11">
    <name type="scientific">Trema orientale</name>
    <name type="common">Charcoal tree</name>
    <name type="synonym">Celtis orientalis</name>
    <dbReference type="NCBI Taxonomy" id="63057"/>
    <lineage>
        <taxon>Eukaryota</taxon>
        <taxon>Viridiplantae</taxon>
        <taxon>Streptophyta</taxon>
        <taxon>Embryophyta</taxon>
        <taxon>Tracheophyta</taxon>
        <taxon>Spermatophyta</taxon>
        <taxon>Magnoliopsida</taxon>
        <taxon>eudicotyledons</taxon>
        <taxon>Gunneridae</taxon>
        <taxon>Pentapetalae</taxon>
        <taxon>rosids</taxon>
        <taxon>fabids</taxon>
        <taxon>Rosales</taxon>
        <taxon>Cannabaceae</taxon>
        <taxon>Trema</taxon>
    </lineage>
</organism>
<dbReference type="AlphaFoldDB" id="A0A2P5CEA7"/>
<comment type="caution">
    <text evidence="10">The sequence shown here is derived from an EMBL/GenBank/DDBJ whole genome shotgun (WGS) entry which is preliminary data.</text>
</comment>
<evidence type="ECO:0000256" key="6">
    <source>
        <dbReference type="ARBA" id="ARBA00023033"/>
    </source>
</evidence>
<dbReference type="GO" id="GO:0004497">
    <property type="term" value="F:monooxygenase activity"/>
    <property type="evidence" value="ECO:0007669"/>
    <property type="project" value="UniProtKB-KW"/>
</dbReference>
<dbReference type="FunCoup" id="A0A2P5CEA7">
    <property type="interactions" value="91"/>
</dbReference>
<proteinExistence type="inferred from homology"/>
<dbReference type="EMBL" id="JXTC01000376">
    <property type="protein sequence ID" value="PON59361.1"/>
    <property type="molecule type" value="Genomic_DNA"/>
</dbReference>
<dbReference type="GO" id="GO:0020037">
    <property type="term" value="F:heme binding"/>
    <property type="evidence" value="ECO:0007669"/>
    <property type="project" value="InterPro"/>
</dbReference>
<dbReference type="Pfam" id="PF00067">
    <property type="entry name" value="p450"/>
    <property type="match status" value="1"/>
</dbReference>
<dbReference type="InterPro" id="IPR001128">
    <property type="entry name" value="Cyt_P450"/>
</dbReference>
<evidence type="ECO:0000256" key="7">
    <source>
        <dbReference type="PIRSR" id="PIRSR602401-1"/>
    </source>
</evidence>
<dbReference type="GO" id="GO:0016705">
    <property type="term" value="F:oxidoreductase activity, acting on paired donors, with incorporation or reduction of molecular oxygen"/>
    <property type="evidence" value="ECO:0007669"/>
    <property type="project" value="InterPro"/>
</dbReference>
<evidence type="ECO:0000256" key="2">
    <source>
        <dbReference type="ARBA" id="ARBA00022617"/>
    </source>
</evidence>
<dbReference type="PANTHER" id="PTHR47947">
    <property type="entry name" value="CYTOCHROME P450 82C3-RELATED"/>
    <property type="match status" value="1"/>
</dbReference>
<accession>A0A2P5CEA7</accession>
<dbReference type="GO" id="GO:0005506">
    <property type="term" value="F:iron ion binding"/>
    <property type="evidence" value="ECO:0007669"/>
    <property type="project" value="InterPro"/>
</dbReference>
<dbReference type="InterPro" id="IPR017972">
    <property type="entry name" value="Cyt_P450_CS"/>
</dbReference>
<comment type="similarity">
    <text evidence="1 8">Belongs to the cytochrome P450 family.</text>
</comment>
<keyword evidence="9" id="KW-0812">Transmembrane</keyword>
<keyword evidence="2 7" id="KW-0349">Heme</keyword>
<evidence type="ECO:0000256" key="3">
    <source>
        <dbReference type="ARBA" id="ARBA00022723"/>
    </source>
</evidence>
<dbReference type="InterPro" id="IPR036396">
    <property type="entry name" value="Cyt_P450_sf"/>
</dbReference>
<feature type="transmembrane region" description="Helical" evidence="9">
    <location>
        <begin position="12"/>
        <end position="35"/>
    </location>
</feature>
<dbReference type="PROSITE" id="PS00086">
    <property type="entry name" value="CYTOCHROME_P450"/>
    <property type="match status" value="1"/>
</dbReference>
<keyword evidence="9" id="KW-0472">Membrane</keyword>
<keyword evidence="9" id="KW-1133">Transmembrane helix</keyword>
<dbReference type="InterPro" id="IPR050651">
    <property type="entry name" value="Plant_Cytochrome_P450_Monoox"/>
</dbReference>
<dbReference type="PRINTS" id="PR00385">
    <property type="entry name" value="P450"/>
</dbReference>
<dbReference type="PRINTS" id="PR00463">
    <property type="entry name" value="EP450I"/>
</dbReference>
<evidence type="ECO:0000256" key="1">
    <source>
        <dbReference type="ARBA" id="ARBA00010617"/>
    </source>
</evidence>
<keyword evidence="6 8" id="KW-0503">Monooxygenase</keyword>